<evidence type="ECO:0000313" key="3">
    <source>
        <dbReference type="Proteomes" id="UP000831786"/>
    </source>
</evidence>
<evidence type="ECO:0000256" key="1">
    <source>
        <dbReference type="SAM" id="MobiDB-lite"/>
    </source>
</evidence>
<dbReference type="Proteomes" id="UP000831786">
    <property type="component" value="Chromosome"/>
</dbReference>
<keyword evidence="3" id="KW-1185">Reference proteome</keyword>
<proteinExistence type="predicted"/>
<protein>
    <submittedName>
        <fullName evidence="2">Uncharacterized protein</fullName>
    </submittedName>
</protein>
<dbReference type="RefSeq" id="WP_244726247.1">
    <property type="nucleotide sequence ID" value="NZ_CP095045.1"/>
</dbReference>
<accession>A0ABY4FJG9</accession>
<gene>
    <name evidence="2" type="ORF">MUN78_10185</name>
</gene>
<organism evidence="2 3">
    <name type="scientific">Leucobacter allii</name>
    <dbReference type="NCBI Taxonomy" id="2932247"/>
    <lineage>
        <taxon>Bacteria</taxon>
        <taxon>Bacillati</taxon>
        <taxon>Actinomycetota</taxon>
        <taxon>Actinomycetes</taxon>
        <taxon>Micrococcales</taxon>
        <taxon>Microbacteriaceae</taxon>
        <taxon>Leucobacter</taxon>
    </lineage>
</organism>
<dbReference type="EMBL" id="CP095045">
    <property type="protein sequence ID" value="UOQ56072.1"/>
    <property type="molecule type" value="Genomic_DNA"/>
</dbReference>
<reference evidence="2 3" key="1">
    <citation type="submission" date="2022-04" db="EMBL/GenBank/DDBJ databases">
        <title>Leucobacter sp. isolated from rhizosphere of garlic.</title>
        <authorList>
            <person name="Won M."/>
            <person name="Lee C.-M."/>
            <person name="Woen H.-Y."/>
            <person name="Kwon S.-W."/>
        </authorList>
    </citation>
    <scope>NUCLEOTIDE SEQUENCE [LARGE SCALE GENOMIC DNA]</scope>
    <source>
        <strain evidence="2 3">H21R-40</strain>
    </source>
</reference>
<evidence type="ECO:0000313" key="2">
    <source>
        <dbReference type="EMBL" id="UOQ56072.1"/>
    </source>
</evidence>
<name>A0ABY4FJG9_9MICO</name>
<sequence length="135" mass="14679">MGHGNEYNAELDEKQRVAEMEAELAALRARDAAPEKVAPELSTRDRSPITPQDHKPAAAEAVQVEFEGITFTATRGKLGSLRVLDLLERNQIATALRTLVGDEKFEEFLTRFPDADAEMAGKMLEAIAKAVGAGN</sequence>
<feature type="region of interest" description="Disordered" evidence="1">
    <location>
        <begin position="28"/>
        <end position="56"/>
    </location>
</feature>